<dbReference type="Gene3D" id="1.10.10.10">
    <property type="entry name" value="Winged helix-like DNA-binding domain superfamily/Winged helix DNA-binding domain"/>
    <property type="match status" value="1"/>
</dbReference>
<dbReference type="InterPro" id="IPR036388">
    <property type="entry name" value="WH-like_DNA-bd_sf"/>
</dbReference>
<dbReference type="InterPro" id="IPR030489">
    <property type="entry name" value="TR_Rrf2-type_CS"/>
</dbReference>
<dbReference type="NCBIfam" id="TIGR00738">
    <property type="entry name" value="rrf2_super"/>
    <property type="match status" value="1"/>
</dbReference>
<dbReference type="PROSITE" id="PS01332">
    <property type="entry name" value="HTH_RRF2_1"/>
    <property type="match status" value="1"/>
</dbReference>
<dbReference type="Pfam" id="PF02082">
    <property type="entry name" value="Rrf2"/>
    <property type="match status" value="1"/>
</dbReference>
<dbReference type="InterPro" id="IPR036390">
    <property type="entry name" value="WH_DNA-bd_sf"/>
</dbReference>
<reference evidence="2" key="1">
    <citation type="journal article" date="2019" name="Int. J. Syst. Evol. Microbiol.">
        <title>The Global Catalogue of Microorganisms (GCM) 10K type strain sequencing project: providing services to taxonomists for standard genome sequencing and annotation.</title>
        <authorList>
            <consortium name="The Broad Institute Genomics Platform"/>
            <consortium name="The Broad Institute Genome Sequencing Center for Infectious Disease"/>
            <person name="Wu L."/>
            <person name="Ma J."/>
        </authorList>
    </citation>
    <scope>NUCLEOTIDE SEQUENCE [LARGE SCALE GENOMIC DNA]</scope>
    <source>
        <strain evidence="2">CGMCC 4.7319</strain>
    </source>
</reference>
<evidence type="ECO:0000313" key="2">
    <source>
        <dbReference type="Proteomes" id="UP000597656"/>
    </source>
</evidence>
<dbReference type="SUPFAM" id="SSF46785">
    <property type="entry name" value="Winged helix' DNA-binding domain"/>
    <property type="match status" value="1"/>
</dbReference>
<organism evidence="1 2">
    <name type="scientific">Lentzea pudingi</name>
    <dbReference type="NCBI Taxonomy" id="1789439"/>
    <lineage>
        <taxon>Bacteria</taxon>
        <taxon>Bacillati</taxon>
        <taxon>Actinomycetota</taxon>
        <taxon>Actinomycetes</taxon>
        <taxon>Pseudonocardiales</taxon>
        <taxon>Pseudonocardiaceae</taxon>
        <taxon>Lentzea</taxon>
    </lineage>
</organism>
<dbReference type="PROSITE" id="PS51197">
    <property type="entry name" value="HTH_RRF2_2"/>
    <property type="match status" value="1"/>
</dbReference>
<accession>A0ABQ2HXK4</accession>
<gene>
    <name evidence="1" type="ORF">GCM10011609_32750</name>
</gene>
<dbReference type="PANTHER" id="PTHR33221:SF13">
    <property type="entry name" value="TRANSCRIPTIONAL REGULATOR-RELATED"/>
    <property type="match status" value="1"/>
</dbReference>
<evidence type="ECO:0000313" key="1">
    <source>
        <dbReference type="EMBL" id="GGM92738.1"/>
    </source>
</evidence>
<dbReference type="InterPro" id="IPR000944">
    <property type="entry name" value="Tscrpt_reg_Rrf2"/>
</dbReference>
<dbReference type="PANTHER" id="PTHR33221">
    <property type="entry name" value="WINGED HELIX-TURN-HELIX TRANSCRIPTIONAL REGULATOR, RRF2 FAMILY"/>
    <property type="match status" value="1"/>
</dbReference>
<proteinExistence type="predicted"/>
<sequence length="169" mass="18406">MSRLPSIEPVRMNQGVEWAVHVLLSLAWVDDDRPVSTAALAASYDLPQAYLHKQLQALARAGLLESLPGVHGGFLLARPAEKITLMDVVTAIEGPEPAFKCTEIRKNGMGENAPKSAFRRTCAVHGAMQRAELRWRQSLASQTIADIKEEAEAHAPSAARIAKQAYGRV</sequence>
<dbReference type="EMBL" id="BMNC01000004">
    <property type="protein sequence ID" value="GGM92738.1"/>
    <property type="molecule type" value="Genomic_DNA"/>
</dbReference>
<keyword evidence="2" id="KW-1185">Reference proteome</keyword>
<name>A0ABQ2HXK4_9PSEU</name>
<dbReference type="Proteomes" id="UP000597656">
    <property type="component" value="Unassembled WGS sequence"/>
</dbReference>
<protein>
    <submittedName>
        <fullName evidence="1">Transcriptional regulator</fullName>
    </submittedName>
</protein>
<comment type="caution">
    <text evidence="1">The sequence shown here is derived from an EMBL/GenBank/DDBJ whole genome shotgun (WGS) entry which is preliminary data.</text>
</comment>